<name>A0A6P1NB29_9PROT</name>
<dbReference type="EMBL" id="CP047652">
    <property type="protein sequence ID" value="QHI95865.1"/>
    <property type="molecule type" value="Genomic_DNA"/>
</dbReference>
<dbReference type="NCBIfam" id="TIGR00357">
    <property type="entry name" value="peptide-methionine (R)-S-oxide reductase MsrB"/>
    <property type="match status" value="1"/>
</dbReference>
<comment type="catalytic activity">
    <reaction evidence="4">
        <text>L-methionyl-[protein] + [thioredoxin]-disulfide + H2O = L-methionyl-(R)-S-oxide-[protein] + [thioredoxin]-dithiol</text>
        <dbReference type="Rhea" id="RHEA:24164"/>
        <dbReference type="Rhea" id="RHEA-COMP:10698"/>
        <dbReference type="Rhea" id="RHEA-COMP:10700"/>
        <dbReference type="Rhea" id="RHEA-COMP:12313"/>
        <dbReference type="Rhea" id="RHEA-COMP:12314"/>
        <dbReference type="ChEBI" id="CHEBI:15377"/>
        <dbReference type="ChEBI" id="CHEBI:16044"/>
        <dbReference type="ChEBI" id="CHEBI:29950"/>
        <dbReference type="ChEBI" id="CHEBI:45764"/>
        <dbReference type="ChEBI" id="CHEBI:50058"/>
        <dbReference type="EC" id="1.8.4.12"/>
    </reaction>
</comment>
<keyword evidence="7" id="KW-1185">Reference proteome</keyword>
<dbReference type="GO" id="GO:0006979">
    <property type="term" value="P:response to oxidative stress"/>
    <property type="evidence" value="ECO:0007669"/>
    <property type="project" value="InterPro"/>
</dbReference>
<evidence type="ECO:0000259" key="5">
    <source>
        <dbReference type="PROSITE" id="PS51790"/>
    </source>
</evidence>
<evidence type="ECO:0000256" key="3">
    <source>
        <dbReference type="ARBA" id="ARBA00023002"/>
    </source>
</evidence>
<evidence type="ECO:0000256" key="2">
    <source>
        <dbReference type="ARBA" id="ARBA00012499"/>
    </source>
</evidence>
<comment type="similarity">
    <text evidence="1">Belongs to the MsrB Met sulfoxide reductase family.</text>
</comment>
<dbReference type="PROSITE" id="PS51790">
    <property type="entry name" value="MSRB"/>
    <property type="match status" value="1"/>
</dbReference>
<dbReference type="InterPro" id="IPR011057">
    <property type="entry name" value="Mss4-like_sf"/>
</dbReference>
<keyword evidence="3 6" id="KW-0560">Oxidoreductase</keyword>
<dbReference type="GO" id="GO:0033743">
    <property type="term" value="F:peptide-methionine (R)-S-oxide reductase activity"/>
    <property type="evidence" value="ECO:0007669"/>
    <property type="project" value="UniProtKB-EC"/>
</dbReference>
<dbReference type="GO" id="GO:0005737">
    <property type="term" value="C:cytoplasm"/>
    <property type="evidence" value="ECO:0007669"/>
    <property type="project" value="TreeGrafter"/>
</dbReference>
<evidence type="ECO:0000256" key="1">
    <source>
        <dbReference type="ARBA" id="ARBA00007174"/>
    </source>
</evidence>
<evidence type="ECO:0000256" key="4">
    <source>
        <dbReference type="ARBA" id="ARBA00048488"/>
    </source>
</evidence>
<reference evidence="6 7" key="1">
    <citation type="submission" date="2020-01" db="EMBL/GenBank/DDBJ databases">
        <title>Genome sequencing of strain KACC 21507.</title>
        <authorList>
            <person name="Heo J."/>
            <person name="Kim S.-J."/>
            <person name="Kim J.-S."/>
            <person name="Hong S.-B."/>
            <person name="Kwon S.-W."/>
        </authorList>
    </citation>
    <scope>NUCLEOTIDE SEQUENCE [LARGE SCALE GENOMIC DNA]</scope>
    <source>
        <strain evidence="6 7">KACC 21507</strain>
    </source>
</reference>
<dbReference type="SUPFAM" id="SSF51316">
    <property type="entry name" value="Mss4-like"/>
    <property type="match status" value="1"/>
</dbReference>
<dbReference type="InterPro" id="IPR028427">
    <property type="entry name" value="Met_Sox_Rdtase_MsrB"/>
</dbReference>
<feature type="domain" description="MsrB" evidence="5">
    <location>
        <begin position="10"/>
        <end position="131"/>
    </location>
</feature>
<dbReference type="PANTHER" id="PTHR10173">
    <property type="entry name" value="METHIONINE SULFOXIDE REDUCTASE"/>
    <property type="match status" value="1"/>
</dbReference>
<accession>A0A6P1NB29</accession>
<dbReference type="InterPro" id="IPR002579">
    <property type="entry name" value="Met_Sox_Rdtase_MsrB_dom"/>
</dbReference>
<proteinExistence type="inferred from homology"/>
<sequence length="136" mass="14943">MSHKKDPKDQNSGFQPLSAEQNHILSHCGTEAPGSSPLNYEKRKGTYHCARCGQALFSSDTKYESGSGWPSFFDIEKASVGLTEDNSLGMKRIEVHCSNCKGHLGHVFPDGPNPTGLRYCINGLALDFRPEDKKEA</sequence>
<dbReference type="Pfam" id="PF01641">
    <property type="entry name" value="SelR"/>
    <property type="match status" value="1"/>
</dbReference>
<dbReference type="KEGG" id="bomb:GT348_06055"/>
<dbReference type="Proteomes" id="UP000463975">
    <property type="component" value="Chromosome"/>
</dbReference>
<protein>
    <recommendedName>
        <fullName evidence="2">peptide-methionine (R)-S-oxide reductase</fullName>
        <ecNumber evidence="2">1.8.4.12</ecNumber>
    </recommendedName>
</protein>
<dbReference type="GO" id="GO:0030091">
    <property type="term" value="P:protein repair"/>
    <property type="evidence" value="ECO:0007669"/>
    <property type="project" value="InterPro"/>
</dbReference>
<evidence type="ECO:0000313" key="6">
    <source>
        <dbReference type="EMBL" id="QHI95865.1"/>
    </source>
</evidence>
<dbReference type="AlphaFoldDB" id="A0A6P1NB29"/>
<dbReference type="PANTHER" id="PTHR10173:SF52">
    <property type="entry name" value="METHIONINE-R-SULFOXIDE REDUCTASE B1"/>
    <property type="match status" value="1"/>
</dbReference>
<dbReference type="RefSeq" id="WP_160618940.1">
    <property type="nucleotide sequence ID" value="NZ_CP047652.1"/>
</dbReference>
<gene>
    <name evidence="6" type="primary">msrB</name>
    <name evidence="6" type="ORF">GT348_06055</name>
</gene>
<evidence type="ECO:0000313" key="7">
    <source>
        <dbReference type="Proteomes" id="UP000463975"/>
    </source>
</evidence>
<dbReference type="Gene3D" id="2.170.150.20">
    <property type="entry name" value="Peptide methionine sulfoxide reductase"/>
    <property type="match status" value="1"/>
</dbReference>
<organism evidence="6 7">
    <name type="scientific">Aristophania vespae</name>
    <dbReference type="NCBI Taxonomy" id="2697033"/>
    <lineage>
        <taxon>Bacteria</taxon>
        <taxon>Pseudomonadati</taxon>
        <taxon>Pseudomonadota</taxon>
        <taxon>Alphaproteobacteria</taxon>
        <taxon>Acetobacterales</taxon>
        <taxon>Acetobacteraceae</taxon>
        <taxon>Aristophania</taxon>
    </lineage>
</organism>
<dbReference type="EC" id="1.8.4.12" evidence="2"/>